<dbReference type="PROSITE" id="PS00041">
    <property type="entry name" value="HTH_ARAC_FAMILY_1"/>
    <property type="match status" value="1"/>
</dbReference>
<dbReference type="InterPro" id="IPR029062">
    <property type="entry name" value="Class_I_gatase-like"/>
</dbReference>
<dbReference type="Gene3D" id="1.10.10.60">
    <property type="entry name" value="Homeodomain-like"/>
    <property type="match status" value="1"/>
</dbReference>
<dbReference type="InterPro" id="IPR050204">
    <property type="entry name" value="AraC_XylS_family_regulators"/>
</dbReference>
<keyword evidence="3" id="KW-0804">Transcription</keyword>
<reference evidence="8 9" key="1">
    <citation type="submission" date="2016-05" db="EMBL/GenBank/DDBJ databases">
        <title>Complete genome sequence of two 2,5-diketo-D-glunonic acid producing strain Tatumella citrea.</title>
        <authorList>
            <person name="Duan C."/>
            <person name="Yang J."/>
            <person name="Yang S."/>
        </authorList>
    </citation>
    <scope>NUCLEOTIDE SEQUENCE [LARGE SCALE GENOMIC DNA]</scope>
    <source>
        <strain evidence="7 8">ATCC 39140</strain>
        <strain evidence="6 9">DSM 13699</strain>
    </source>
</reference>
<dbReference type="Proteomes" id="UP000195729">
    <property type="component" value="Chromosome"/>
</dbReference>
<dbReference type="AlphaFoldDB" id="A0A1Y0LGY9"/>
<dbReference type="GO" id="GO:0043565">
    <property type="term" value="F:sequence-specific DNA binding"/>
    <property type="evidence" value="ECO:0007669"/>
    <property type="project" value="InterPro"/>
</dbReference>
<feature type="domain" description="HTH araC/xylS-type" evidence="5">
    <location>
        <begin position="225"/>
        <end position="323"/>
    </location>
</feature>
<evidence type="ECO:0000256" key="2">
    <source>
        <dbReference type="ARBA" id="ARBA00023125"/>
    </source>
</evidence>
<dbReference type="InterPro" id="IPR018060">
    <property type="entry name" value="HTH_AraC"/>
</dbReference>
<gene>
    <name evidence="6" type="ORF">A7K98_03740</name>
    <name evidence="7" type="ORF">A7K99_03740</name>
</gene>
<dbReference type="GO" id="GO:0003700">
    <property type="term" value="F:DNA-binding transcription factor activity"/>
    <property type="evidence" value="ECO:0007669"/>
    <property type="project" value="InterPro"/>
</dbReference>
<dbReference type="KEGG" id="tci:A7K98_03740"/>
<dbReference type="CDD" id="cd03136">
    <property type="entry name" value="GATase1_AraC_ArgR_like"/>
    <property type="match status" value="1"/>
</dbReference>
<keyword evidence="2" id="KW-0238">DNA-binding</keyword>
<keyword evidence="4" id="KW-0812">Transmembrane</keyword>
<accession>A0A1Y0LGY9</accession>
<dbReference type="Proteomes" id="UP000195814">
    <property type="component" value="Chromosome"/>
</dbReference>
<dbReference type="InterPro" id="IPR009057">
    <property type="entry name" value="Homeodomain-like_sf"/>
</dbReference>
<dbReference type="EMBL" id="CP015581">
    <property type="protein sequence ID" value="ARU97025.1"/>
    <property type="molecule type" value="Genomic_DNA"/>
</dbReference>
<dbReference type="SUPFAM" id="SSF46689">
    <property type="entry name" value="Homeodomain-like"/>
    <property type="match status" value="1"/>
</dbReference>
<keyword evidence="4" id="KW-1133">Transmembrane helix</keyword>
<proteinExistence type="predicted"/>
<evidence type="ECO:0000313" key="8">
    <source>
        <dbReference type="Proteomes" id="UP000195729"/>
    </source>
</evidence>
<dbReference type="Pfam" id="PF12833">
    <property type="entry name" value="HTH_18"/>
    <property type="match status" value="1"/>
</dbReference>
<dbReference type="SUPFAM" id="SSF52317">
    <property type="entry name" value="Class I glutamine amidotransferase-like"/>
    <property type="match status" value="1"/>
</dbReference>
<dbReference type="Pfam" id="PF01965">
    <property type="entry name" value="DJ-1_PfpI"/>
    <property type="match status" value="1"/>
</dbReference>
<dbReference type="InterPro" id="IPR018062">
    <property type="entry name" value="HTH_AraC-typ_CS"/>
</dbReference>
<dbReference type="InterPro" id="IPR020449">
    <property type="entry name" value="Tscrpt_reg_AraC-type_HTH"/>
</dbReference>
<evidence type="ECO:0000256" key="3">
    <source>
        <dbReference type="ARBA" id="ARBA00023163"/>
    </source>
</evidence>
<keyword evidence="4" id="KW-0472">Membrane</keyword>
<keyword evidence="1" id="KW-0805">Transcription regulation</keyword>
<evidence type="ECO:0000256" key="4">
    <source>
        <dbReference type="SAM" id="Phobius"/>
    </source>
</evidence>
<evidence type="ECO:0000313" key="7">
    <source>
        <dbReference type="EMBL" id="ARU97025.1"/>
    </source>
</evidence>
<dbReference type="PROSITE" id="PS01124">
    <property type="entry name" value="HTH_ARAC_FAMILY_2"/>
    <property type="match status" value="1"/>
</dbReference>
<dbReference type="PANTHER" id="PTHR46796">
    <property type="entry name" value="HTH-TYPE TRANSCRIPTIONAL ACTIVATOR RHAS-RELATED"/>
    <property type="match status" value="1"/>
</dbReference>
<keyword evidence="8" id="KW-1185">Reference proteome</keyword>
<dbReference type="SMART" id="SM00342">
    <property type="entry name" value="HTH_ARAC"/>
    <property type="match status" value="1"/>
</dbReference>
<evidence type="ECO:0000256" key="1">
    <source>
        <dbReference type="ARBA" id="ARBA00023015"/>
    </source>
</evidence>
<protein>
    <submittedName>
        <fullName evidence="6">Transcriptional regulator</fullName>
    </submittedName>
</protein>
<dbReference type="EMBL" id="CP015579">
    <property type="protein sequence ID" value="ARU92987.1"/>
    <property type="molecule type" value="Genomic_DNA"/>
</dbReference>
<dbReference type="InterPro" id="IPR002818">
    <property type="entry name" value="DJ-1/PfpI"/>
</dbReference>
<evidence type="ECO:0000259" key="5">
    <source>
        <dbReference type="PROSITE" id="PS01124"/>
    </source>
</evidence>
<sequence>MSVQCQVKFILLLMPGFSLLSLGGFLDKLRFSGDDEDYSRQVICHWTLASLTTGPVKASCGAQLLPDSCLSSLQLSTGSCDYFVIFGGNIPSVVLAEAALYQPWLRSIRNKSIPLVSIDNAAFLLAACGLAGQQILVHWRHYNEFAEAFPLITPVTDQNVLQQQQVYSCPGGHATIELATLLLEKKLGSSRAYKGLSDMLVAGFSAPAAAGWHFADLQNSTAPVRAAIITMRKNISNNLSAEEIARSSGLSRRQLDRCLISETGFTSRQLYSEMKLDYASWLMLRTSRSLQQIAAECGFTDASHFSRHFKRRSGSSPARWRLENKPPVNS</sequence>
<evidence type="ECO:0000313" key="9">
    <source>
        <dbReference type="Proteomes" id="UP000195814"/>
    </source>
</evidence>
<evidence type="ECO:0000313" key="6">
    <source>
        <dbReference type="EMBL" id="ARU92987.1"/>
    </source>
</evidence>
<dbReference type="Gene3D" id="3.40.50.880">
    <property type="match status" value="1"/>
</dbReference>
<dbReference type="PRINTS" id="PR00032">
    <property type="entry name" value="HTHARAC"/>
</dbReference>
<feature type="transmembrane region" description="Helical" evidence="4">
    <location>
        <begin position="7"/>
        <end position="26"/>
    </location>
</feature>
<dbReference type="OrthoDB" id="6057514at2"/>
<name>A0A1Y0LGY9_TATCI</name>
<organism evidence="6 9">
    <name type="scientific">Tatumella citrea</name>
    <name type="common">Pantoea citrea</name>
    <dbReference type="NCBI Taxonomy" id="53336"/>
    <lineage>
        <taxon>Bacteria</taxon>
        <taxon>Pseudomonadati</taxon>
        <taxon>Pseudomonadota</taxon>
        <taxon>Gammaproteobacteria</taxon>
        <taxon>Enterobacterales</taxon>
        <taxon>Erwiniaceae</taxon>
        <taxon>Tatumella</taxon>
    </lineage>
</organism>